<accession>A0A2H0UPG7</accession>
<feature type="transmembrane region" description="Helical" evidence="1">
    <location>
        <begin position="76"/>
        <end position="98"/>
    </location>
</feature>
<protein>
    <submittedName>
        <fullName evidence="2">Uncharacterized protein</fullName>
    </submittedName>
</protein>
<reference evidence="3" key="1">
    <citation type="submission" date="2017-09" db="EMBL/GenBank/DDBJ databases">
        <title>Depth-based differentiation of microbial function through sediment-hosted aquifers and enrichment of novel symbionts in the deep terrestrial subsurface.</title>
        <authorList>
            <person name="Probst A.J."/>
            <person name="Ladd B."/>
            <person name="Jarett J.K."/>
            <person name="Geller-Mcgrath D.E."/>
            <person name="Sieber C.M.K."/>
            <person name="Emerson J.B."/>
            <person name="Anantharaman K."/>
            <person name="Thomas B.C."/>
            <person name="Malmstrom R."/>
            <person name="Stieglmeier M."/>
            <person name="Klingl A."/>
            <person name="Woyke T."/>
            <person name="Ryan C.M."/>
            <person name="Banfield J.F."/>
        </authorList>
    </citation>
    <scope>NUCLEOTIDE SEQUENCE [LARGE SCALE GENOMIC DNA]</scope>
</reference>
<evidence type="ECO:0000313" key="3">
    <source>
        <dbReference type="Proteomes" id="UP000230903"/>
    </source>
</evidence>
<feature type="transmembrane region" description="Helical" evidence="1">
    <location>
        <begin position="45"/>
        <end position="70"/>
    </location>
</feature>
<name>A0A2H0UPG7_9BACT</name>
<evidence type="ECO:0000256" key="1">
    <source>
        <dbReference type="SAM" id="Phobius"/>
    </source>
</evidence>
<proteinExistence type="predicted"/>
<evidence type="ECO:0000313" key="2">
    <source>
        <dbReference type="EMBL" id="PIR88283.1"/>
    </source>
</evidence>
<organism evidence="2 3">
    <name type="scientific">Candidatus Harrisonbacteria bacterium CG10_big_fil_rev_8_21_14_0_10_45_28</name>
    <dbReference type="NCBI Taxonomy" id="1974586"/>
    <lineage>
        <taxon>Bacteria</taxon>
        <taxon>Candidatus Harrisoniibacteriota</taxon>
    </lineage>
</organism>
<gene>
    <name evidence="2" type="ORF">COU10_00015</name>
</gene>
<dbReference type="AlphaFoldDB" id="A0A2H0UPG7"/>
<feature type="transmembrane region" description="Helical" evidence="1">
    <location>
        <begin position="125"/>
        <end position="144"/>
    </location>
</feature>
<keyword evidence="1" id="KW-1133">Transmembrane helix</keyword>
<dbReference type="EMBL" id="PFBC01000001">
    <property type="protein sequence ID" value="PIR88283.1"/>
    <property type="molecule type" value="Genomic_DNA"/>
</dbReference>
<feature type="transmembrane region" description="Helical" evidence="1">
    <location>
        <begin position="6"/>
        <end position="24"/>
    </location>
</feature>
<comment type="caution">
    <text evidence="2">The sequence shown here is derived from an EMBL/GenBank/DDBJ whole genome shotgun (WGS) entry which is preliminary data.</text>
</comment>
<keyword evidence="1" id="KW-0812">Transmembrane</keyword>
<dbReference type="Proteomes" id="UP000230903">
    <property type="component" value="Unassembled WGS sequence"/>
</dbReference>
<sequence>MDTLLIFIWIWGAMIAMSFWEAYVEGRNAWSKRKYGWRIDLGGDFVFPAYHFYLFVIMWPLLLTLPFIMFGWDLHLFGVMISAYASGTIIEDFLWYVVNPKVKLREFWTEFSDYYPWFTVNGKKIVPLGYILGILIAITAWLALWR</sequence>
<keyword evidence="1" id="KW-0472">Membrane</keyword>